<evidence type="ECO:0000256" key="2">
    <source>
        <dbReference type="ARBA" id="ARBA00004651"/>
    </source>
</evidence>
<dbReference type="InterPro" id="IPR004358">
    <property type="entry name" value="Sig_transdc_His_kin-like_C"/>
</dbReference>
<evidence type="ECO:0000256" key="13">
    <source>
        <dbReference type="ARBA" id="ARBA00023136"/>
    </source>
</evidence>
<comment type="catalytic activity">
    <reaction evidence="1">
        <text>ATP + protein L-histidine = ADP + protein N-phospho-L-histidine.</text>
        <dbReference type="EC" id="2.7.13.3"/>
    </reaction>
</comment>
<dbReference type="Pfam" id="PF02518">
    <property type="entry name" value="HATPase_c"/>
    <property type="match status" value="1"/>
</dbReference>
<evidence type="ECO:0000259" key="16">
    <source>
        <dbReference type="PROSITE" id="PS50885"/>
    </source>
</evidence>
<dbReference type="Gene3D" id="6.10.340.10">
    <property type="match status" value="1"/>
</dbReference>
<dbReference type="SMART" id="SM00304">
    <property type="entry name" value="HAMP"/>
    <property type="match status" value="1"/>
</dbReference>
<dbReference type="CDD" id="cd06225">
    <property type="entry name" value="HAMP"/>
    <property type="match status" value="1"/>
</dbReference>
<evidence type="ECO:0000259" key="15">
    <source>
        <dbReference type="PROSITE" id="PS50109"/>
    </source>
</evidence>
<dbReference type="InterPro" id="IPR003594">
    <property type="entry name" value="HATPase_dom"/>
</dbReference>
<evidence type="ECO:0000256" key="9">
    <source>
        <dbReference type="ARBA" id="ARBA00022777"/>
    </source>
</evidence>
<dbReference type="PROSITE" id="PS50885">
    <property type="entry name" value="HAMP"/>
    <property type="match status" value="1"/>
</dbReference>
<keyword evidence="11 14" id="KW-1133">Transmembrane helix</keyword>
<keyword evidence="5" id="KW-0597">Phosphoprotein</keyword>
<keyword evidence="13 14" id="KW-0472">Membrane</keyword>
<evidence type="ECO:0000256" key="12">
    <source>
        <dbReference type="ARBA" id="ARBA00023012"/>
    </source>
</evidence>
<dbReference type="PANTHER" id="PTHR45528">
    <property type="entry name" value="SENSOR HISTIDINE KINASE CPXA"/>
    <property type="match status" value="1"/>
</dbReference>
<feature type="transmembrane region" description="Helical" evidence="14">
    <location>
        <begin position="161"/>
        <end position="184"/>
    </location>
</feature>
<keyword evidence="7 14" id="KW-0812">Transmembrane</keyword>
<evidence type="ECO:0000256" key="10">
    <source>
        <dbReference type="ARBA" id="ARBA00022840"/>
    </source>
</evidence>
<dbReference type="SMART" id="SM00387">
    <property type="entry name" value="HATPase_c"/>
    <property type="match status" value="1"/>
</dbReference>
<dbReference type="Gene3D" id="3.30.565.10">
    <property type="entry name" value="Histidine kinase-like ATPase, C-terminal domain"/>
    <property type="match status" value="1"/>
</dbReference>
<keyword evidence="4" id="KW-1003">Cell membrane</keyword>
<evidence type="ECO:0000256" key="3">
    <source>
        <dbReference type="ARBA" id="ARBA00012438"/>
    </source>
</evidence>
<evidence type="ECO:0000256" key="1">
    <source>
        <dbReference type="ARBA" id="ARBA00000085"/>
    </source>
</evidence>
<feature type="domain" description="HAMP" evidence="16">
    <location>
        <begin position="185"/>
        <end position="238"/>
    </location>
</feature>
<evidence type="ECO:0000256" key="6">
    <source>
        <dbReference type="ARBA" id="ARBA00022679"/>
    </source>
</evidence>
<keyword evidence="9 17" id="KW-0418">Kinase</keyword>
<evidence type="ECO:0000256" key="11">
    <source>
        <dbReference type="ARBA" id="ARBA00022989"/>
    </source>
</evidence>
<dbReference type="CDD" id="cd00082">
    <property type="entry name" value="HisKA"/>
    <property type="match status" value="1"/>
</dbReference>
<keyword evidence="10" id="KW-0067">ATP-binding</keyword>
<dbReference type="Gene3D" id="1.10.287.130">
    <property type="match status" value="1"/>
</dbReference>
<dbReference type="InterPro" id="IPR036890">
    <property type="entry name" value="HATPase_C_sf"/>
</dbReference>
<comment type="caution">
    <text evidence="17">The sequence shown here is derived from an EMBL/GenBank/DDBJ whole genome shotgun (WGS) entry which is preliminary data.</text>
</comment>
<dbReference type="SUPFAM" id="SSF55874">
    <property type="entry name" value="ATPase domain of HSP90 chaperone/DNA topoisomerase II/histidine kinase"/>
    <property type="match status" value="1"/>
</dbReference>
<evidence type="ECO:0000256" key="5">
    <source>
        <dbReference type="ARBA" id="ARBA00022553"/>
    </source>
</evidence>
<dbReference type="InterPro" id="IPR003661">
    <property type="entry name" value="HisK_dim/P_dom"/>
</dbReference>
<feature type="domain" description="Histidine kinase" evidence="15">
    <location>
        <begin position="246"/>
        <end position="462"/>
    </location>
</feature>
<protein>
    <recommendedName>
        <fullName evidence="3">histidine kinase</fullName>
        <ecNumber evidence="3">2.7.13.3</ecNumber>
    </recommendedName>
</protein>
<evidence type="ECO:0000256" key="7">
    <source>
        <dbReference type="ARBA" id="ARBA00022692"/>
    </source>
</evidence>
<dbReference type="SUPFAM" id="SSF158472">
    <property type="entry name" value="HAMP domain-like"/>
    <property type="match status" value="1"/>
</dbReference>
<dbReference type="Proteomes" id="UP001430919">
    <property type="component" value="Unassembled WGS sequence"/>
</dbReference>
<dbReference type="Pfam" id="PF00672">
    <property type="entry name" value="HAMP"/>
    <property type="match status" value="1"/>
</dbReference>
<accession>A0ABS8MMR2</accession>
<sequence>MLQFSFKDRIAFNYIAITALLIFVVFFTIYTIVKQNVYSHIDNDIIIEIKNHLEEINTKNGTLTLIDVEEWNEREHNTVDVNPVFVQFLDLKGTIIEKSPNLKSETLVFHSQKDNYELFNTKLLDNIIRQIQVPIYVDNKKIGSLIVAMSLTDSTMVLDNLFYILVVAFPLILILLFFIARFFAGKSIKPINTIIKTSNIITKDNLKTRIPLPGNRDELYVLSKTINSLLERIENALEREKQFTSDASHELRTPLTIIKGTLEVLIRKPRDSKEYEEKINFCISEVDRLNALVDQLLLLARFGDKGQDLKKEKVYLNALILDTISRHSNTIQSKKIQLSTKFHRDYCLDTDPYLLTIIFNNLISNALKYSKQDGKLDIVVTDIANGIECQIIDFGIGIPSEDLQKVFNQFFRSHAELYPEIKGIGLGLSIVKKISQLLDISISVSSKLNEGTVVKLIFNENSQH</sequence>
<evidence type="ECO:0000256" key="8">
    <source>
        <dbReference type="ARBA" id="ARBA00022741"/>
    </source>
</evidence>
<gene>
    <name evidence="17" type="ORF">LNQ49_00335</name>
</gene>
<feature type="transmembrane region" description="Helical" evidence="14">
    <location>
        <begin position="12"/>
        <end position="33"/>
    </location>
</feature>
<dbReference type="InterPro" id="IPR050398">
    <property type="entry name" value="HssS/ArlS-like"/>
</dbReference>
<dbReference type="EC" id="2.7.13.3" evidence="3"/>
<dbReference type="RefSeq" id="WP_229986808.1">
    <property type="nucleotide sequence ID" value="NZ_JAJJMO010000001.1"/>
</dbReference>
<dbReference type="PROSITE" id="PS50109">
    <property type="entry name" value="HIS_KIN"/>
    <property type="match status" value="1"/>
</dbReference>
<dbReference type="EMBL" id="JAJJMO010000001">
    <property type="protein sequence ID" value="MCC9070051.1"/>
    <property type="molecule type" value="Genomic_DNA"/>
</dbReference>
<dbReference type="GO" id="GO:0016301">
    <property type="term" value="F:kinase activity"/>
    <property type="evidence" value="ECO:0007669"/>
    <property type="project" value="UniProtKB-KW"/>
</dbReference>
<keyword evidence="12" id="KW-0902">Two-component regulatory system</keyword>
<dbReference type="CDD" id="cd00075">
    <property type="entry name" value="HATPase"/>
    <property type="match status" value="1"/>
</dbReference>
<keyword evidence="18" id="KW-1185">Reference proteome</keyword>
<dbReference type="SMART" id="SM00388">
    <property type="entry name" value="HisKA"/>
    <property type="match status" value="1"/>
</dbReference>
<name>A0ABS8MMR2_9FLAO</name>
<keyword evidence="6" id="KW-0808">Transferase</keyword>
<evidence type="ECO:0000256" key="4">
    <source>
        <dbReference type="ARBA" id="ARBA00022475"/>
    </source>
</evidence>
<keyword evidence="8" id="KW-0547">Nucleotide-binding</keyword>
<dbReference type="InterPro" id="IPR036097">
    <property type="entry name" value="HisK_dim/P_sf"/>
</dbReference>
<evidence type="ECO:0000313" key="18">
    <source>
        <dbReference type="Proteomes" id="UP001430919"/>
    </source>
</evidence>
<reference evidence="17" key="1">
    <citation type="submission" date="2021-11" db="EMBL/GenBank/DDBJ databases">
        <title>Description of novel Flavobacterium species.</title>
        <authorList>
            <person name="Saticioglu I.B."/>
            <person name="Ay H."/>
            <person name="Altun S."/>
            <person name="Duman M."/>
        </authorList>
    </citation>
    <scope>NUCLEOTIDE SEQUENCE</scope>
    <source>
        <strain evidence="17">F-65</strain>
    </source>
</reference>
<comment type="subcellular location">
    <subcellularLocation>
        <location evidence="2">Cell membrane</location>
        <topology evidence="2">Multi-pass membrane protein</topology>
    </subcellularLocation>
</comment>
<evidence type="ECO:0000313" key="17">
    <source>
        <dbReference type="EMBL" id="MCC9070051.1"/>
    </source>
</evidence>
<dbReference type="PRINTS" id="PR00344">
    <property type="entry name" value="BCTRLSENSOR"/>
</dbReference>
<evidence type="ECO:0000256" key="14">
    <source>
        <dbReference type="SAM" id="Phobius"/>
    </source>
</evidence>
<dbReference type="Pfam" id="PF00512">
    <property type="entry name" value="HisKA"/>
    <property type="match status" value="1"/>
</dbReference>
<dbReference type="InterPro" id="IPR005467">
    <property type="entry name" value="His_kinase_dom"/>
</dbReference>
<dbReference type="PANTHER" id="PTHR45528:SF1">
    <property type="entry name" value="SENSOR HISTIDINE KINASE CPXA"/>
    <property type="match status" value="1"/>
</dbReference>
<proteinExistence type="predicted"/>
<dbReference type="SUPFAM" id="SSF47384">
    <property type="entry name" value="Homodimeric domain of signal transducing histidine kinase"/>
    <property type="match status" value="1"/>
</dbReference>
<organism evidence="17 18">
    <name type="scientific">Flavobacterium pisciphilum</name>
    <dbReference type="NCBI Taxonomy" id="2893755"/>
    <lineage>
        <taxon>Bacteria</taxon>
        <taxon>Pseudomonadati</taxon>
        <taxon>Bacteroidota</taxon>
        <taxon>Flavobacteriia</taxon>
        <taxon>Flavobacteriales</taxon>
        <taxon>Flavobacteriaceae</taxon>
        <taxon>Flavobacterium</taxon>
    </lineage>
</organism>
<dbReference type="InterPro" id="IPR003660">
    <property type="entry name" value="HAMP_dom"/>
</dbReference>